<gene>
    <name evidence="2" type="ORF">PQR62_07780</name>
</gene>
<accession>A0ABW9A6V5</accession>
<evidence type="ECO:0000313" key="3">
    <source>
        <dbReference type="Proteomes" id="UP001629246"/>
    </source>
</evidence>
<sequence length="132" mass="14740">MANHQPHPNPEPTNPGLVAGLLGIAKNLLGLIISRIELASLEMSEIGVNVIRFLVIFMLGAIALWFAVAFWSVLVVFLAWEAWGWKILLAFGLFFTLATLGLAWYARYILTEGKLSLRTTMTELRKDRDALL</sequence>
<name>A0ABW9A6V5_9BURK</name>
<proteinExistence type="predicted"/>
<organism evidence="2 3">
    <name type="scientific">Herbaspirillum lusitanum</name>
    <dbReference type="NCBI Taxonomy" id="213312"/>
    <lineage>
        <taxon>Bacteria</taxon>
        <taxon>Pseudomonadati</taxon>
        <taxon>Pseudomonadota</taxon>
        <taxon>Betaproteobacteria</taxon>
        <taxon>Burkholderiales</taxon>
        <taxon>Oxalobacteraceae</taxon>
        <taxon>Herbaspirillum</taxon>
    </lineage>
</organism>
<feature type="transmembrane region" description="Helical" evidence="1">
    <location>
        <begin position="16"/>
        <end position="38"/>
    </location>
</feature>
<reference evidence="2 3" key="1">
    <citation type="journal article" date="2024" name="Chem. Sci.">
        <title>Discovery of megapolipeptins by genome mining of a Burkholderiales bacteria collection.</title>
        <authorList>
            <person name="Paulo B.S."/>
            <person name="Recchia M.J.J."/>
            <person name="Lee S."/>
            <person name="Fergusson C.H."/>
            <person name="Romanowski S.B."/>
            <person name="Hernandez A."/>
            <person name="Krull N."/>
            <person name="Liu D.Y."/>
            <person name="Cavanagh H."/>
            <person name="Bos A."/>
            <person name="Gray C.A."/>
            <person name="Murphy B.T."/>
            <person name="Linington R.G."/>
            <person name="Eustaquio A.S."/>
        </authorList>
    </citation>
    <scope>NUCLEOTIDE SEQUENCE [LARGE SCALE GENOMIC DNA]</scope>
    <source>
        <strain evidence="2 3">RL21-008-BIB-A</strain>
    </source>
</reference>
<dbReference type="Pfam" id="PF07332">
    <property type="entry name" value="Phage_holin_3_6"/>
    <property type="match status" value="1"/>
</dbReference>
<feature type="transmembrane region" description="Helical" evidence="1">
    <location>
        <begin position="83"/>
        <end position="106"/>
    </location>
</feature>
<dbReference type="InterPro" id="IPR009937">
    <property type="entry name" value="Phage_holin_3_6"/>
</dbReference>
<keyword evidence="3" id="KW-1185">Reference proteome</keyword>
<keyword evidence="1" id="KW-0472">Membrane</keyword>
<evidence type="ECO:0000313" key="2">
    <source>
        <dbReference type="EMBL" id="MFL9924159.1"/>
    </source>
</evidence>
<dbReference type="EMBL" id="JAQQFM010000003">
    <property type="protein sequence ID" value="MFL9924159.1"/>
    <property type="molecule type" value="Genomic_DNA"/>
</dbReference>
<dbReference type="RefSeq" id="WP_408156506.1">
    <property type="nucleotide sequence ID" value="NZ_JAQQFM010000003.1"/>
</dbReference>
<protein>
    <submittedName>
        <fullName evidence="2">Phage holin family protein</fullName>
    </submittedName>
</protein>
<keyword evidence="1" id="KW-1133">Transmembrane helix</keyword>
<evidence type="ECO:0000256" key="1">
    <source>
        <dbReference type="SAM" id="Phobius"/>
    </source>
</evidence>
<dbReference type="Proteomes" id="UP001629246">
    <property type="component" value="Unassembled WGS sequence"/>
</dbReference>
<keyword evidence="1" id="KW-0812">Transmembrane</keyword>
<feature type="transmembrane region" description="Helical" evidence="1">
    <location>
        <begin position="50"/>
        <end position="77"/>
    </location>
</feature>
<comment type="caution">
    <text evidence="2">The sequence shown here is derived from an EMBL/GenBank/DDBJ whole genome shotgun (WGS) entry which is preliminary data.</text>
</comment>